<keyword evidence="1" id="KW-0472">Membrane</keyword>
<evidence type="ECO:0000313" key="3">
    <source>
        <dbReference type="Proteomes" id="UP000241954"/>
    </source>
</evidence>
<name>A0A2T3M7K5_9GAMM</name>
<dbReference type="AlphaFoldDB" id="A0A2T3M7K5"/>
<accession>A0A2T3M7K5</accession>
<keyword evidence="1" id="KW-0812">Transmembrane</keyword>
<organism evidence="2 3">
    <name type="scientific">Photobacterium iliopiscarium</name>
    <dbReference type="NCBI Taxonomy" id="56192"/>
    <lineage>
        <taxon>Bacteria</taxon>
        <taxon>Pseudomonadati</taxon>
        <taxon>Pseudomonadota</taxon>
        <taxon>Gammaproteobacteria</taxon>
        <taxon>Vibrionales</taxon>
        <taxon>Vibrionaceae</taxon>
        <taxon>Photobacterium</taxon>
    </lineage>
</organism>
<gene>
    <name evidence="2" type="ORF">C9I88_19950</name>
</gene>
<evidence type="ECO:0008006" key="4">
    <source>
        <dbReference type="Google" id="ProtNLM"/>
    </source>
</evidence>
<reference evidence="2 3" key="1">
    <citation type="submission" date="2018-01" db="EMBL/GenBank/DDBJ databases">
        <title>Whole genome sequencing of Histamine producing bacteria.</title>
        <authorList>
            <person name="Butler K."/>
        </authorList>
    </citation>
    <scope>NUCLEOTIDE SEQUENCE [LARGE SCALE GENOMIC DNA]</scope>
    <source>
        <strain evidence="2 3">NCIMB 13481</strain>
    </source>
</reference>
<dbReference type="Proteomes" id="UP000241954">
    <property type="component" value="Unassembled WGS sequence"/>
</dbReference>
<comment type="caution">
    <text evidence="2">The sequence shown here is derived from an EMBL/GenBank/DDBJ whole genome shotgun (WGS) entry which is preliminary data.</text>
</comment>
<dbReference type="RefSeq" id="WP_107238159.1">
    <property type="nucleotide sequence ID" value="NZ_PYLW01000043.1"/>
</dbReference>
<evidence type="ECO:0000256" key="1">
    <source>
        <dbReference type="SAM" id="Phobius"/>
    </source>
</evidence>
<protein>
    <recommendedName>
        <fullName evidence="4">DUF4760 domain-containing protein</fullName>
    </recommendedName>
</protein>
<evidence type="ECO:0000313" key="2">
    <source>
        <dbReference type="EMBL" id="PSV88149.1"/>
    </source>
</evidence>
<sequence>MITIIASISSIITAIIALFAVFIAYKQLEANKKQTAHTLYNGYLKLCFENPDLAEGLSKPPVRCQQYNKYCWFLSQAMFIFEQILLAVNNEKQWLVTIEDQLQKHKAHLKISSAATKDEWEPQFSELIKKVVNS</sequence>
<dbReference type="EMBL" id="PYLW01000043">
    <property type="protein sequence ID" value="PSV88149.1"/>
    <property type="molecule type" value="Genomic_DNA"/>
</dbReference>
<feature type="transmembrane region" description="Helical" evidence="1">
    <location>
        <begin position="6"/>
        <end position="25"/>
    </location>
</feature>
<proteinExistence type="predicted"/>
<keyword evidence="1" id="KW-1133">Transmembrane helix</keyword>